<feature type="compositionally biased region" description="Basic residues" evidence="2">
    <location>
        <begin position="336"/>
        <end position="345"/>
    </location>
</feature>
<dbReference type="AlphaFoldDB" id="A0AA36I2J9"/>
<feature type="region of interest" description="Disordered" evidence="2">
    <location>
        <begin position="336"/>
        <end position="362"/>
    </location>
</feature>
<feature type="compositionally biased region" description="Basic and acidic residues" evidence="2">
    <location>
        <begin position="350"/>
        <end position="362"/>
    </location>
</feature>
<comment type="caution">
    <text evidence="3">The sequence shown here is derived from an EMBL/GenBank/DDBJ whole genome shotgun (WGS) entry which is preliminary data.</text>
</comment>
<reference evidence="3" key="1">
    <citation type="submission" date="2023-08" db="EMBL/GenBank/DDBJ databases">
        <authorList>
            <person name="Chen Y."/>
            <person name="Shah S."/>
            <person name="Dougan E. K."/>
            <person name="Thang M."/>
            <person name="Chan C."/>
        </authorList>
    </citation>
    <scope>NUCLEOTIDE SEQUENCE</scope>
</reference>
<proteinExistence type="predicted"/>
<sequence length="384" mass="45292">MALPGRTPPQYGKELCFLRSRYKGYSKWYCTRRHPCYPCLLAGRACHMRRFHVDNSQAMPCMECQKQGLPARLCAVPPPREYRSGGLDAGDWARVETDSESCHICGEREQQKGDLYCASCEAWVCCNPRCRRLARVENERLWFCCHCLGVPLECKCLQTHREVAKMLVEVELQDLPDALCCAVRLPKTCRQLRRWQRRRAWWMPRGLPRIFPEGTWLDDAAALRKMTVAEYEALKNQLQHLRRELQQLERPEAQRMLCMRWLLKLQDFAEPSLLFTFLVRLHNEAEKDRFHLRNRYRWLYVTPLDATIAFWPYSKKMAPTTPNPWRMKEKKAKKRELLAKRKKQKVTADVPRKPRASEGELAEIRHSPLPGEVCQLASWFWSSR</sequence>
<evidence type="ECO:0000313" key="4">
    <source>
        <dbReference type="Proteomes" id="UP001178507"/>
    </source>
</evidence>
<accession>A0AA36I2J9</accession>
<name>A0AA36I2J9_9DINO</name>
<evidence type="ECO:0000313" key="3">
    <source>
        <dbReference type="EMBL" id="CAJ1379857.1"/>
    </source>
</evidence>
<protein>
    <submittedName>
        <fullName evidence="3">Uncharacterized protein</fullName>
    </submittedName>
</protein>
<organism evidence="3 4">
    <name type="scientific">Effrenium voratum</name>
    <dbReference type="NCBI Taxonomy" id="2562239"/>
    <lineage>
        <taxon>Eukaryota</taxon>
        <taxon>Sar</taxon>
        <taxon>Alveolata</taxon>
        <taxon>Dinophyceae</taxon>
        <taxon>Suessiales</taxon>
        <taxon>Symbiodiniaceae</taxon>
        <taxon>Effrenium</taxon>
    </lineage>
</organism>
<feature type="coiled-coil region" evidence="1">
    <location>
        <begin position="224"/>
        <end position="251"/>
    </location>
</feature>
<dbReference type="EMBL" id="CAUJNA010000663">
    <property type="protein sequence ID" value="CAJ1379857.1"/>
    <property type="molecule type" value="Genomic_DNA"/>
</dbReference>
<keyword evidence="4" id="KW-1185">Reference proteome</keyword>
<evidence type="ECO:0000256" key="1">
    <source>
        <dbReference type="SAM" id="Coils"/>
    </source>
</evidence>
<evidence type="ECO:0000256" key="2">
    <source>
        <dbReference type="SAM" id="MobiDB-lite"/>
    </source>
</evidence>
<gene>
    <name evidence="3" type="ORF">EVOR1521_LOCUS7967</name>
</gene>
<dbReference type="Proteomes" id="UP001178507">
    <property type="component" value="Unassembled WGS sequence"/>
</dbReference>
<keyword evidence="1" id="KW-0175">Coiled coil</keyword>